<dbReference type="Gene3D" id="1.10.10.2360">
    <property type="match status" value="2"/>
</dbReference>
<dbReference type="InterPro" id="IPR002110">
    <property type="entry name" value="Ankyrin_rpt"/>
</dbReference>
<name>A0A6G0WL82_9STRA</name>
<organism evidence="1 2">
    <name type="scientific">Aphanomyces euteiches</name>
    <dbReference type="NCBI Taxonomy" id="100861"/>
    <lineage>
        <taxon>Eukaryota</taxon>
        <taxon>Sar</taxon>
        <taxon>Stramenopiles</taxon>
        <taxon>Oomycota</taxon>
        <taxon>Saprolegniomycetes</taxon>
        <taxon>Saprolegniales</taxon>
        <taxon>Verrucalvaceae</taxon>
        <taxon>Aphanomyces</taxon>
    </lineage>
</organism>
<dbReference type="Gene3D" id="1.25.40.20">
    <property type="entry name" value="Ankyrin repeat-containing domain"/>
    <property type="match status" value="2"/>
</dbReference>
<evidence type="ECO:0000313" key="2">
    <source>
        <dbReference type="Proteomes" id="UP000481153"/>
    </source>
</evidence>
<reference evidence="1 2" key="1">
    <citation type="submission" date="2019-07" db="EMBL/GenBank/DDBJ databases">
        <title>Genomics analysis of Aphanomyces spp. identifies a new class of oomycete effector associated with host adaptation.</title>
        <authorList>
            <person name="Gaulin E."/>
        </authorList>
    </citation>
    <scope>NUCLEOTIDE SEQUENCE [LARGE SCALE GENOMIC DNA]</scope>
    <source>
        <strain evidence="1 2">ATCC 201684</strain>
    </source>
</reference>
<proteinExistence type="predicted"/>
<dbReference type="EMBL" id="VJMJ01000184">
    <property type="protein sequence ID" value="KAF0728019.1"/>
    <property type="molecule type" value="Genomic_DNA"/>
</dbReference>
<dbReference type="SUPFAM" id="SSF48403">
    <property type="entry name" value="Ankyrin repeat"/>
    <property type="match status" value="1"/>
</dbReference>
<dbReference type="VEuPathDB" id="FungiDB:AeMF1_005526"/>
<dbReference type="InterPro" id="IPR052050">
    <property type="entry name" value="SecEffector_AnkRepeat"/>
</dbReference>
<keyword evidence="2" id="KW-1185">Reference proteome</keyword>
<dbReference type="AlphaFoldDB" id="A0A6G0WL82"/>
<evidence type="ECO:0000313" key="1">
    <source>
        <dbReference type="EMBL" id="KAF0728019.1"/>
    </source>
</evidence>
<protein>
    <submittedName>
        <fullName evidence="1">Uncharacterized protein</fullName>
    </submittedName>
</protein>
<comment type="caution">
    <text evidence="1">The sequence shown here is derived from an EMBL/GenBank/DDBJ whole genome shotgun (WGS) entry which is preliminary data.</text>
</comment>
<dbReference type="Pfam" id="PF12796">
    <property type="entry name" value="Ank_2"/>
    <property type="match status" value="1"/>
</dbReference>
<gene>
    <name evidence="1" type="ORF">Ae201684_014125</name>
</gene>
<dbReference type="PANTHER" id="PTHR46586:SF3">
    <property type="entry name" value="ANKYRIN REPEAT-CONTAINING PROTEIN"/>
    <property type="match status" value="1"/>
</dbReference>
<dbReference type="InterPro" id="IPR036770">
    <property type="entry name" value="Ankyrin_rpt-contain_sf"/>
</dbReference>
<dbReference type="Proteomes" id="UP000481153">
    <property type="component" value="Unassembled WGS sequence"/>
</dbReference>
<accession>A0A6G0WL82</accession>
<dbReference type="PANTHER" id="PTHR46586">
    <property type="entry name" value="ANKYRIN REPEAT-CONTAINING PROTEIN"/>
    <property type="match status" value="1"/>
</dbReference>
<sequence>MESGRPKVAKIQEQDGMNHEIYKAWHAIVQSEDVFTTIVSFQDGYIEEFIPFLRLAKPVFRTPCDEWFTVWAEESQRVLSPWFESYNLSRLAILFGLFPHLRDIVVIEAVISGRLDVLEYLHSTINLHSVHERLLDIAACYGQLHSLQFLHNINHLGCSKQAIDEAATNGHLKVIEWLFDNREDGFTINAWNGAIKNGHIAILDCLHTNQHMECPLGWRLFKEFQFVSNEIAPSILQWFQKNRPQDYKNSNGALIESVITNNLDAIDVKSLDSETICFLFRTAIVYGHLDLARRVEHFQPEETIKVCRKAVPLAGRNGRLDIVQWWTSKAEGYTECEIVLLEALKAAQWHVSDWLLTHSPQSCLERFCTLFRLIPFSKYGRLSPIFQRVVLEDLLLKSPLVAARVGNLSALKPHKEFISTDIVSQAIFGGHLRVIKKFHEWSIRSASLQAATWTGHLNVVKFVADNWELSSPFFSPHRDISILHTEVVLYLLSAGQMENTFLFSRAVRDEQFDLFYRLNTDSTGHFQCDSHVWLAICAYGNLQFGQFLVTNDLIRPDVIYTPTVTASISILRFLLDASPPTHADSLIVDAASYGFLPSLRLLLEQYPNAYTPRAMDIAAGQGHLEVVKYLHESQSQGCTTNAMDDAASNGHIDIVKWLNGNRHEGCTEEALEGAARNDHLDVVKYLVNELCLSPKSIETREWIGPKVRAYLARLRFYGNAKAVEKSQVIAANRGCSAAQQLGIEEEVIVSISAMVWYSNVSVEELRWENYSTTNLPKNANTTKEFPAYKETYPNHHPFQPRQNVLQAIGSMKSYEGQSAEEIRWEDYTIRAAITHTNGDVSNTTMDDVEQL</sequence>